<name>A0A485KZN0_9STRA</name>
<dbReference type="EMBL" id="VJMH01005475">
    <property type="protein sequence ID" value="KAF0695510.1"/>
    <property type="molecule type" value="Genomic_DNA"/>
</dbReference>
<dbReference type="OrthoDB" id="79470at2759"/>
<keyword evidence="4" id="KW-1185">Reference proteome</keyword>
<accession>A0A485KZN0</accession>
<feature type="compositionally biased region" description="Basic and acidic residues" evidence="1">
    <location>
        <begin position="80"/>
        <end position="100"/>
    </location>
</feature>
<feature type="compositionally biased region" description="Polar residues" evidence="1">
    <location>
        <begin position="29"/>
        <end position="48"/>
    </location>
</feature>
<organism evidence="3 4">
    <name type="scientific">Aphanomyces stellatus</name>
    <dbReference type="NCBI Taxonomy" id="120398"/>
    <lineage>
        <taxon>Eukaryota</taxon>
        <taxon>Sar</taxon>
        <taxon>Stramenopiles</taxon>
        <taxon>Oomycota</taxon>
        <taxon>Saprolegniomycetes</taxon>
        <taxon>Saprolegniales</taxon>
        <taxon>Verrucalvaceae</taxon>
        <taxon>Aphanomyces</taxon>
    </lineage>
</organism>
<reference evidence="3 4" key="1">
    <citation type="submission" date="2019-03" db="EMBL/GenBank/DDBJ databases">
        <authorList>
            <person name="Gaulin E."/>
            <person name="Dumas B."/>
        </authorList>
    </citation>
    <scope>NUCLEOTIDE SEQUENCE [LARGE SCALE GENOMIC DNA]</scope>
    <source>
        <strain evidence="3">CBS 568.67</strain>
    </source>
</reference>
<dbReference type="AlphaFoldDB" id="A0A485KZN0"/>
<dbReference type="Proteomes" id="UP000332933">
    <property type="component" value="Unassembled WGS sequence"/>
</dbReference>
<gene>
    <name evidence="3" type="primary">Aste57867_13680</name>
    <name evidence="2" type="ORF">As57867_013630</name>
    <name evidence="3" type="ORF">ASTE57867_13680</name>
</gene>
<evidence type="ECO:0000313" key="4">
    <source>
        <dbReference type="Proteomes" id="UP000332933"/>
    </source>
</evidence>
<evidence type="ECO:0000313" key="2">
    <source>
        <dbReference type="EMBL" id="KAF0695510.1"/>
    </source>
</evidence>
<evidence type="ECO:0000313" key="3">
    <source>
        <dbReference type="EMBL" id="VFT90513.1"/>
    </source>
</evidence>
<feature type="region of interest" description="Disordered" evidence="1">
    <location>
        <begin position="1"/>
        <end position="50"/>
    </location>
</feature>
<protein>
    <submittedName>
        <fullName evidence="3">Aste57867_13680 protein</fullName>
    </submittedName>
</protein>
<reference evidence="2" key="2">
    <citation type="submission" date="2019-06" db="EMBL/GenBank/DDBJ databases">
        <title>Genomics analysis of Aphanomyces spp. identifies a new class of oomycete effector associated with host adaptation.</title>
        <authorList>
            <person name="Gaulin E."/>
        </authorList>
    </citation>
    <scope>NUCLEOTIDE SEQUENCE</scope>
    <source>
        <strain evidence="2">CBS 578.67</strain>
    </source>
</reference>
<dbReference type="EMBL" id="CAADRA010005496">
    <property type="protein sequence ID" value="VFT90513.1"/>
    <property type="molecule type" value="Genomic_DNA"/>
</dbReference>
<feature type="region of interest" description="Disordered" evidence="1">
    <location>
        <begin position="74"/>
        <end position="101"/>
    </location>
</feature>
<proteinExistence type="predicted"/>
<evidence type="ECO:0000256" key="1">
    <source>
        <dbReference type="SAM" id="MobiDB-lite"/>
    </source>
</evidence>
<sequence>MNQVQNTDAPAVVAVPNDPGKEAPPSTDPPSNQAATVETPAPSSTERTASGLASAAILPLNLDIVRRATVDGLKSASARAHKEPLKQRTARHDSSRRGQPCDETLLAPLTRAVTSGDKATVGDGIEATAMNALDDEMDHVETLLSEVEAYLREKIQSNRGDETTKDIRNFVLSRLSGAQIRQYIPPLMAKLQKELGVAAIDVQTSLCMMEDLFNELGRASPLVGMYTDEEEDMLKSLELRTVL</sequence>